<sequence>MTSALCSYNSFNSSGKCVYEIHNTQVFYRVEVRTLCRPVKFFHTKPTHPSLYGPCFVHLNSFIWMGQQILLAT</sequence>
<dbReference type="Proteomes" id="UP000503349">
    <property type="component" value="Chromosome 1"/>
</dbReference>
<protein>
    <submittedName>
        <fullName evidence="1">Uncharacterized protein</fullName>
    </submittedName>
</protein>
<reference evidence="1 2" key="1">
    <citation type="submission" date="2019-02" db="EMBL/GenBank/DDBJ databases">
        <title>Opniocepnalus argus genome.</title>
        <authorList>
            <person name="Zhou C."/>
            <person name="Xiao S."/>
        </authorList>
    </citation>
    <scope>NUCLEOTIDE SEQUENCE [LARGE SCALE GENOMIC DNA]</scope>
    <source>
        <strain evidence="1">OARG1902GOOAL</strain>
        <tissue evidence="1">Muscle</tissue>
    </source>
</reference>
<gene>
    <name evidence="1" type="ORF">EXN66_Car000151</name>
</gene>
<evidence type="ECO:0000313" key="1">
    <source>
        <dbReference type="EMBL" id="KAF3706979.1"/>
    </source>
</evidence>
<evidence type="ECO:0000313" key="2">
    <source>
        <dbReference type="Proteomes" id="UP000503349"/>
    </source>
</evidence>
<dbReference type="EMBL" id="CM015712">
    <property type="protein sequence ID" value="KAF3706979.1"/>
    <property type="molecule type" value="Genomic_DNA"/>
</dbReference>
<proteinExistence type="predicted"/>
<keyword evidence="2" id="KW-1185">Reference proteome</keyword>
<reference evidence="2" key="2">
    <citation type="submission" date="2019-02" db="EMBL/GenBank/DDBJ databases">
        <title>Opniocepnalus argus Var Kimnra genome.</title>
        <authorList>
            <person name="Zhou C."/>
            <person name="Xiao S."/>
        </authorList>
    </citation>
    <scope>NUCLEOTIDE SEQUENCE [LARGE SCALE GENOMIC DNA]</scope>
</reference>
<name>A0A6G1QXC9_CHAAH</name>
<organism evidence="1 2">
    <name type="scientific">Channa argus</name>
    <name type="common">Northern snakehead</name>
    <name type="synonym">Ophicephalus argus</name>
    <dbReference type="NCBI Taxonomy" id="215402"/>
    <lineage>
        <taxon>Eukaryota</taxon>
        <taxon>Metazoa</taxon>
        <taxon>Chordata</taxon>
        <taxon>Craniata</taxon>
        <taxon>Vertebrata</taxon>
        <taxon>Euteleostomi</taxon>
        <taxon>Actinopterygii</taxon>
        <taxon>Neopterygii</taxon>
        <taxon>Teleostei</taxon>
        <taxon>Neoteleostei</taxon>
        <taxon>Acanthomorphata</taxon>
        <taxon>Anabantaria</taxon>
        <taxon>Anabantiformes</taxon>
        <taxon>Channoidei</taxon>
        <taxon>Channidae</taxon>
        <taxon>Channa</taxon>
    </lineage>
</organism>
<accession>A0A6G1QXC9</accession>
<dbReference type="AlphaFoldDB" id="A0A6G1QXC9"/>